<evidence type="ECO:0000313" key="1">
    <source>
        <dbReference type="EMBL" id="KAH7928872.1"/>
    </source>
</evidence>
<dbReference type="Proteomes" id="UP000790709">
    <property type="component" value="Unassembled WGS sequence"/>
</dbReference>
<comment type="caution">
    <text evidence="1">The sequence shown here is derived from an EMBL/GenBank/DDBJ whole genome shotgun (WGS) entry which is preliminary data.</text>
</comment>
<dbReference type="EMBL" id="MU266348">
    <property type="protein sequence ID" value="KAH7928872.1"/>
    <property type="molecule type" value="Genomic_DNA"/>
</dbReference>
<gene>
    <name evidence="1" type="ORF">BV22DRAFT_175449</name>
</gene>
<evidence type="ECO:0000313" key="2">
    <source>
        <dbReference type="Proteomes" id="UP000790709"/>
    </source>
</evidence>
<name>A0ACB8BTW6_9AGAM</name>
<sequence length="248" mass="26987">MALGSNQLCRTPSPPKLSDFQFISAAFMACTTHLLVFWMFQIGTGLAQTVIEAFPVQADGSQEAVDLVVASHQGYYSGLMGVPTLLHDPAVNPTLDSKRLAVTFLDSSDVEEHRAFHGVGYLTLTPSLPSKQNDSEAGTILWERDISFPAVFPRPSYFHTFSNGSLRILTTTGAIRSPQLPTMNAFTLTLGGPSTTLSTPTSIILPFAISTIIGLDGSRGRLVCTRSFGINPETHRFNPIYIEIFDFI</sequence>
<accession>A0ACB8BTW6</accession>
<proteinExistence type="predicted"/>
<keyword evidence="2" id="KW-1185">Reference proteome</keyword>
<protein>
    <submittedName>
        <fullName evidence="1">Uncharacterized protein</fullName>
    </submittedName>
</protein>
<reference evidence="1" key="1">
    <citation type="journal article" date="2021" name="New Phytol.">
        <title>Evolutionary innovations through gain and loss of genes in the ectomycorrhizal Boletales.</title>
        <authorList>
            <person name="Wu G."/>
            <person name="Miyauchi S."/>
            <person name="Morin E."/>
            <person name="Kuo A."/>
            <person name="Drula E."/>
            <person name="Varga T."/>
            <person name="Kohler A."/>
            <person name="Feng B."/>
            <person name="Cao Y."/>
            <person name="Lipzen A."/>
            <person name="Daum C."/>
            <person name="Hundley H."/>
            <person name="Pangilinan J."/>
            <person name="Johnson J."/>
            <person name="Barry K."/>
            <person name="LaButti K."/>
            <person name="Ng V."/>
            <person name="Ahrendt S."/>
            <person name="Min B."/>
            <person name="Choi I.G."/>
            <person name="Park H."/>
            <person name="Plett J.M."/>
            <person name="Magnuson J."/>
            <person name="Spatafora J.W."/>
            <person name="Nagy L.G."/>
            <person name="Henrissat B."/>
            <person name="Grigoriev I.V."/>
            <person name="Yang Z.L."/>
            <person name="Xu J."/>
            <person name="Martin F.M."/>
        </authorList>
    </citation>
    <scope>NUCLEOTIDE SEQUENCE</scope>
    <source>
        <strain evidence="1">KUC20120723A-06</strain>
    </source>
</reference>
<organism evidence="1 2">
    <name type="scientific">Leucogyrophana mollusca</name>
    <dbReference type="NCBI Taxonomy" id="85980"/>
    <lineage>
        <taxon>Eukaryota</taxon>
        <taxon>Fungi</taxon>
        <taxon>Dikarya</taxon>
        <taxon>Basidiomycota</taxon>
        <taxon>Agaricomycotina</taxon>
        <taxon>Agaricomycetes</taxon>
        <taxon>Agaricomycetidae</taxon>
        <taxon>Boletales</taxon>
        <taxon>Boletales incertae sedis</taxon>
        <taxon>Leucogyrophana</taxon>
    </lineage>
</organism>